<sequence length="115" mass="13334">MKMAIPIIKSEEQISSFHLNLFLSRSFRFPSRQKTPFSSAVSGDQWNRQEQYRGRKSKSSPTDLPRATTIVIIFFFSGDWYGDDRQPEVIRFLQLVGLYLLLPCHHHRGIPSPPV</sequence>
<accession>A0A5N6LA62</accession>
<protein>
    <submittedName>
        <fullName evidence="2">Uncharacterized protein</fullName>
    </submittedName>
</protein>
<feature type="compositionally biased region" description="Polar residues" evidence="1">
    <location>
        <begin position="33"/>
        <end position="49"/>
    </location>
</feature>
<dbReference type="AlphaFoldDB" id="A0A5N6LA62"/>
<evidence type="ECO:0000313" key="3">
    <source>
        <dbReference type="Proteomes" id="UP000326396"/>
    </source>
</evidence>
<gene>
    <name evidence="2" type="ORF">E3N88_45075</name>
</gene>
<evidence type="ECO:0000256" key="1">
    <source>
        <dbReference type="SAM" id="MobiDB-lite"/>
    </source>
</evidence>
<comment type="caution">
    <text evidence="2">The sequence shown here is derived from an EMBL/GenBank/DDBJ whole genome shotgun (WGS) entry which is preliminary data.</text>
</comment>
<dbReference type="Proteomes" id="UP000326396">
    <property type="component" value="Unassembled WGS sequence"/>
</dbReference>
<proteinExistence type="predicted"/>
<dbReference type="EMBL" id="SZYD01002116">
    <property type="protein sequence ID" value="KAC9916965.1"/>
    <property type="molecule type" value="Genomic_DNA"/>
</dbReference>
<evidence type="ECO:0000313" key="2">
    <source>
        <dbReference type="EMBL" id="KAC9916965.1"/>
    </source>
</evidence>
<organism evidence="2 3">
    <name type="scientific">Mikania micrantha</name>
    <name type="common">bitter vine</name>
    <dbReference type="NCBI Taxonomy" id="192012"/>
    <lineage>
        <taxon>Eukaryota</taxon>
        <taxon>Viridiplantae</taxon>
        <taxon>Streptophyta</taxon>
        <taxon>Embryophyta</taxon>
        <taxon>Tracheophyta</taxon>
        <taxon>Spermatophyta</taxon>
        <taxon>Magnoliopsida</taxon>
        <taxon>eudicotyledons</taxon>
        <taxon>Gunneridae</taxon>
        <taxon>Pentapetalae</taxon>
        <taxon>asterids</taxon>
        <taxon>campanulids</taxon>
        <taxon>Asterales</taxon>
        <taxon>Asteraceae</taxon>
        <taxon>Asteroideae</taxon>
        <taxon>Heliantheae alliance</taxon>
        <taxon>Eupatorieae</taxon>
        <taxon>Mikania</taxon>
    </lineage>
</organism>
<name>A0A5N6LA62_9ASTR</name>
<keyword evidence="3" id="KW-1185">Reference proteome</keyword>
<feature type="region of interest" description="Disordered" evidence="1">
    <location>
        <begin position="33"/>
        <end position="63"/>
    </location>
</feature>
<reference evidence="2 3" key="1">
    <citation type="submission" date="2019-05" db="EMBL/GenBank/DDBJ databases">
        <title>Mikania micrantha, genome provides insights into the molecular mechanism of rapid growth.</title>
        <authorList>
            <person name="Liu B."/>
        </authorList>
    </citation>
    <scope>NUCLEOTIDE SEQUENCE [LARGE SCALE GENOMIC DNA]</scope>
    <source>
        <strain evidence="2">NLD-2019</strain>
        <tissue evidence="2">Leaf</tissue>
    </source>
</reference>